<dbReference type="EMBL" id="NOXV01000301">
    <property type="protein sequence ID" value="OYQ33182.1"/>
    <property type="molecule type" value="Genomic_DNA"/>
</dbReference>
<dbReference type="InterPro" id="IPR050482">
    <property type="entry name" value="Sensor_HK_TwoCompSys"/>
</dbReference>
<keyword evidence="8" id="KW-0902">Two-component regulatory system</keyword>
<dbReference type="GO" id="GO:0000155">
    <property type="term" value="F:phosphorelay sensor kinase activity"/>
    <property type="evidence" value="ECO:0007669"/>
    <property type="project" value="InterPro"/>
</dbReference>
<keyword evidence="5" id="KW-0547">Nucleotide-binding</keyword>
<feature type="domain" description="Signal transduction histidine kinase subgroup 3 dimerisation and phosphoacceptor" evidence="11">
    <location>
        <begin position="76"/>
        <end position="133"/>
    </location>
</feature>
<dbReference type="SUPFAM" id="SSF55874">
    <property type="entry name" value="ATPase domain of HSP90 chaperone/DNA topoisomerase II/histidine kinase"/>
    <property type="match status" value="1"/>
</dbReference>
<keyword evidence="3" id="KW-0597">Phosphoprotein</keyword>
<evidence type="ECO:0000256" key="2">
    <source>
        <dbReference type="ARBA" id="ARBA00012438"/>
    </source>
</evidence>
<evidence type="ECO:0000259" key="10">
    <source>
        <dbReference type="Pfam" id="PF02518"/>
    </source>
</evidence>
<dbReference type="AlphaFoldDB" id="A0A255YVF1"/>
<evidence type="ECO:0000256" key="6">
    <source>
        <dbReference type="ARBA" id="ARBA00022777"/>
    </source>
</evidence>
<dbReference type="PANTHER" id="PTHR24421:SF10">
    <property type="entry name" value="NITRATE_NITRITE SENSOR PROTEIN NARQ"/>
    <property type="match status" value="1"/>
</dbReference>
<accession>A0A255YVF1</accession>
<evidence type="ECO:0000256" key="7">
    <source>
        <dbReference type="ARBA" id="ARBA00022840"/>
    </source>
</evidence>
<dbReference type="Gene3D" id="3.30.565.10">
    <property type="entry name" value="Histidine kinase-like ATPase, C-terminal domain"/>
    <property type="match status" value="1"/>
</dbReference>
<dbReference type="InterPro" id="IPR011712">
    <property type="entry name" value="Sig_transdc_His_kin_sub3_dim/P"/>
</dbReference>
<dbReference type="Pfam" id="PF02518">
    <property type="entry name" value="HATPase_c"/>
    <property type="match status" value="1"/>
</dbReference>
<protein>
    <recommendedName>
        <fullName evidence="2">histidine kinase</fullName>
        <ecNumber evidence="2">2.7.13.3</ecNumber>
    </recommendedName>
</protein>
<keyword evidence="9" id="KW-0472">Membrane</keyword>
<evidence type="ECO:0000313" key="12">
    <source>
        <dbReference type="EMBL" id="OYQ33182.1"/>
    </source>
</evidence>
<gene>
    <name evidence="12" type="ORF">CHU92_13675</name>
</gene>
<dbReference type="GO" id="GO:0005524">
    <property type="term" value="F:ATP binding"/>
    <property type="evidence" value="ECO:0007669"/>
    <property type="project" value="UniProtKB-KW"/>
</dbReference>
<feature type="transmembrane region" description="Helical" evidence="9">
    <location>
        <begin position="16"/>
        <end position="42"/>
    </location>
</feature>
<dbReference type="GO" id="GO:0046983">
    <property type="term" value="F:protein dimerization activity"/>
    <property type="evidence" value="ECO:0007669"/>
    <property type="project" value="InterPro"/>
</dbReference>
<dbReference type="InterPro" id="IPR003594">
    <property type="entry name" value="HATPase_dom"/>
</dbReference>
<evidence type="ECO:0000256" key="4">
    <source>
        <dbReference type="ARBA" id="ARBA00022679"/>
    </source>
</evidence>
<dbReference type="Proteomes" id="UP000216605">
    <property type="component" value="Unassembled WGS sequence"/>
</dbReference>
<keyword evidence="9" id="KW-0812">Transmembrane</keyword>
<reference evidence="12 13" key="1">
    <citation type="submission" date="2017-07" db="EMBL/GenBank/DDBJ databases">
        <title>Flavobacterium cyanobacteriorum sp. nov., isolated from cyanobacterial aggregates in a eutrophic lake.</title>
        <authorList>
            <person name="Cai H."/>
        </authorList>
    </citation>
    <scope>NUCLEOTIDE SEQUENCE [LARGE SCALE GENOMIC DNA]</scope>
    <source>
        <strain evidence="12 13">TH021</strain>
    </source>
</reference>
<keyword evidence="9" id="KW-1133">Transmembrane helix</keyword>
<evidence type="ECO:0000256" key="8">
    <source>
        <dbReference type="ARBA" id="ARBA00023012"/>
    </source>
</evidence>
<name>A0A255YVF1_9FLAO</name>
<keyword evidence="13" id="KW-1185">Reference proteome</keyword>
<comment type="caution">
    <text evidence="12">The sequence shown here is derived from an EMBL/GenBank/DDBJ whole genome shotgun (WGS) entry which is preliminary data.</text>
</comment>
<dbReference type="GO" id="GO:0016020">
    <property type="term" value="C:membrane"/>
    <property type="evidence" value="ECO:0007669"/>
    <property type="project" value="InterPro"/>
</dbReference>
<dbReference type="EC" id="2.7.13.3" evidence="2"/>
<dbReference type="InterPro" id="IPR036890">
    <property type="entry name" value="HATPase_C_sf"/>
</dbReference>
<comment type="catalytic activity">
    <reaction evidence="1">
        <text>ATP + protein L-histidine = ADP + protein N-phospho-L-histidine.</text>
        <dbReference type="EC" id="2.7.13.3"/>
    </reaction>
</comment>
<sequence>MFIFISKNNLQMIDKVALGIVIILLFVSMLVLFCFLLIKLYIHKIKSYTKLIYQKDIEFQKTLNTTILETQEQVLNNISQDLHDDAGQQLTYVNFMLENLKLDSPELNDVLQPLSMQISSISDSIRSLSHSLNNQMLMQQDFLKVLEAEVERLQKHGKMEVTYAFKGDRKKQFATDEKIVIYRIFQEVTNNIIKHAKAGKVMIKLSIVPLFVMVIADDGVGFDVTGEALRGSDGLGLPNIISRAALINYEVTIQSVTGKGTTITLSEKKN</sequence>
<dbReference type="PANTHER" id="PTHR24421">
    <property type="entry name" value="NITRATE/NITRITE SENSOR PROTEIN NARX-RELATED"/>
    <property type="match status" value="1"/>
</dbReference>
<evidence type="ECO:0000256" key="9">
    <source>
        <dbReference type="SAM" id="Phobius"/>
    </source>
</evidence>
<proteinExistence type="predicted"/>
<dbReference type="CDD" id="cd16917">
    <property type="entry name" value="HATPase_UhpB-NarQ-NarX-like"/>
    <property type="match status" value="1"/>
</dbReference>
<keyword evidence="6" id="KW-0418">Kinase</keyword>
<evidence type="ECO:0000256" key="1">
    <source>
        <dbReference type="ARBA" id="ARBA00000085"/>
    </source>
</evidence>
<dbReference type="OrthoDB" id="9760839at2"/>
<evidence type="ECO:0000256" key="5">
    <source>
        <dbReference type="ARBA" id="ARBA00022741"/>
    </source>
</evidence>
<keyword evidence="4" id="KW-0808">Transferase</keyword>
<dbReference type="Pfam" id="PF07730">
    <property type="entry name" value="HisKA_3"/>
    <property type="match status" value="1"/>
</dbReference>
<keyword evidence="7" id="KW-0067">ATP-binding</keyword>
<evidence type="ECO:0000313" key="13">
    <source>
        <dbReference type="Proteomes" id="UP000216605"/>
    </source>
</evidence>
<evidence type="ECO:0000259" key="11">
    <source>
        <dbReference type="Pfam" id="PF07730"/>
    </source>
</evidence>
<feature type="domain" description="Histidine kinase/HSP90-like ATPase" evidence="10">
    <location>
        <begin position="180"/>
        <end position="265"/>
    </location>
</feature>
<evidence type="ECO:0000256" key="3">
    <source>
        <dbReference type="ARBA" id="ARBA00022553"/>
    </source>
</evidence>
<organism evidence="12 13">
    <name type="scientific">Flavobacterium cyanobacteriorum</name>
    <dbReference type="NCBI Taxonomy" id="2022802"/>
    <lineage>
        <taxon>Bacteria</taxon>
        <taxon>Pseudomonadati</taxon>
        <taxon>Bacteroidota</taxon>
        <taxon>Flavobacteriia</taxon>
        <taxon>Flavobacteriales</taxon>
        <taxon>Flavobacteriaceae</taxon>
        <taxon>Flavobacterium</taxon>
    </lineage>
</organism>